<accession>X1RND2</accession>
<reference evidence="2" key="1">
    <citation type="journal article" date="2014" name="Front. Microbiol.">
        <title>High frequency of phylogenetically diverse reductive dehalogenase-homologous genes in deep subseafloor sedimentary metagenomes.</title>
        <authorList>
            <person name="Kawai M."/>
            <person name="Futagami T."/>
            <person name="Toyoda A."/>
            <person name="Takaki Y."/>
            <person name="Nishi S."/>
            <person name="Hori S."/>
            <person name="Arai W."/>
            <person name="Tsubouchi T."/>
            <person name="Morono Y."/>
            <person name="Uchiyama I."/>
            <person name="Ito T."/>
            <person name="Fujiyama A."/>
            <person name="Inagaki F."/>
            <person name="Takami H."/>
        </authorList>
    </citation>
    <scope>NUCLEOTIDE SEQUENCE</scope>
    <source>
        <strain evidence="2">Expedition CK06-06</strain>
    </source>
</reference>
<dbReference type="EMBL" id="BARV01035431">
    <property type="protein sequence ID" value="GAI57019.1"/>
    <property type="molecule type" value="Genomic_DNA"/>
</dbReference>
<feature type="non-terminal residue" evidence="2">
    <location>
        <position position="1"/>
    </location>
</feature>
<dbReference type="AlphaFoldDB" id="X1RND2"/>
<organism evidence="2">
    <name type="scientific">marine sediment metagenome</name>
    <dbReference type="NCBI Taxonomy" id="412755"/>
    <lineage>
        <taxon>unclassified sequences</taxon>
        <taxon>metagenomes</taxon>
        <taxon>ecological metagenomes</taxon>
    </lineage>
</organism>
<gene>
    <name evidence="2" type="ORF">S06H3_55290</name>
</gene>
<name>X1RND2_9ZZZZ</name>
<comment type="caution">
    <text evidence="2">The sequence shown here is derived from an EMBL/GenBank/DDBJ whole genome shotgun (WGS) entry which is preliminary data.</text>
</comment>
<sequence>KPMLLKKAEIDPELSSWLVGEGFARGPEGVAYTKTDKVGEDTVKLQIDFNDDFRGMRYGYRLNISEDPPKWKPDKALRDHPTLLRFKRYRDDLLTQRHHRLLLERSKTAPPPAPPKATAETPAGGGTKLALLPPEVEEAKEMEHRDEQMIIRELKGDLKVLERALADYFYSFELRGRKVIGLSYAGVKAIIRRMGRIEILEIKVEEKTKSWFVLVKARDKLKDLEAYGAAIQPKQF</sequence>
<feature type="region of interest" description="Disordered" evidence="1">
    <location>
        <begin position="103"/>
        <end position="128"/>
    </location>
</feature>
<protein>
    <submittedName>
        <fullName evidence="2">Uncharacterized protein</fullName>
    </submittedName>
</protein>
<feature type="non-terminal residue" evidence="2">
    <location>
        <position position="236"/>
    </location>
</feature>
<proteinExistence type="predicted"/>
<evidence type="ECO:0000256" key="1">
    <source>
        <dbReference type="SAM" id="MobiDB-lite"/>
    </source>
</evidence>
<evidence type="ECO:0000313" key="2">
    <source>
        <dbReference type="EMBL" id="GAI57019.1"/>
    </source>
</evidence>